<evidence type="ECO:0000313" key="2">
    <source>
        <dbReference type="WBParaSite" id="ES5_v2.g22730.t1"/>
    </source>
</evidence>
<dbReference type="WBParaSite" id="ES5_v2.g22730.t1">
    <property type="protein sequence ID" value="ES5_v2.g22730.t1"/>
    <property type="gene ID" value="ES5_v2.g22730"/>
</dbReference>
<evidence type="ECO:0000313" key="1">
    <source>
        <dbReference type="Proteomes" id="UP000887579"/>
    </source>
</evidence>
<name>A0AC34FZM6_9BILA</name>
<protein>
    <submittedName>
        <fullName evidence="2">Uncharacterized protein</fullName>
    </submittedName>
</protein>
<accession>A0AC34FZM6</accession>
<organism evidence="1 2">
    <name type="scientific">Panagrolaimus sp. ES5</name>
    <dbReference type="NCBI Taxonomy" id="591445"/>
    <lineage>
        <taxon>Eukaryota</taxon>
        <taxon>Metazoa</taxon>
        <taxon>Ecdysozoa</taxon>
        <taxon>Nematoda</taxon>
        <taxon>Chromadorea</taxon>
        <taxon>Rhabditida</taxon>
        <taxon>Tylenchina</taxon>
        <taxon>Panagrolaimomorpha</taxon>
        <taxon>Panagrolaimoidea</taxon>
        <taxon>Panagrolaimidae</taxon>
        <taxon>Panagrolaimus</taxon>
    </lineage>
</organism>
<proteinExistence type="predicted"/>
<dbReference type="Proteomes" id="UP000887579">
    <property type="component" value="Unplaced"/>
</dbReference>
<sequence length="399" mass="46026">MKIAQFEYVPTVTVNDHEHQGKIVNGFDSIHRSLFEICESRIHLRVTTKIVLNPNKLTKEDEIEEHNKFMLILLFVVFWVADKNEECPNVMLKEPMARLVHACFSKIFKDIYRGNDENFKAFIFGDKKVNDEEEIEERIKFMLVLLFVAFWVADKKEECPNVILKKPMARLVHACFNKLFKDSYHGNDEDFKAFIFGDNKDDAVLPPLSFSPHSSVNTSALSCVDNITSDVQESAQVEEATSDPFKEESVTLEDTTKETETEDEKEDLRAELDAKVIELRDITNLYGDIVEEKHGIHYALINVKRELADSDKQVQSLKAENKNLQMQNDSDKSRLEEAFSENDHLKETVAERMSELVDVQKRCSDLAEEKNVLEQDLMATKEKLSHSNSIIVEKEDENK</sequence>
<reference evidence="2" key="1">
    <citation type="submission" date="2022-11" db="UniProtKB">
        <authorList>
            <consortium name="WormBaseParasite"/>
        </authorList>
    </citation>
    <scope>IDENTIFICATION</scope>
</reference>